<protein>
    <submittedName>
        <fullName evidence="4">Zinc-binding oxidoreductase alcohol dehydrogenase</fullName>
    </submittedName>
</protein>
<organism evidence="4 5">
    <name type="scientific">Neonectria punicea</name>
    <dbReference type="NCBI Taxonomy" id="979145"/>
    <lineage>
        <taxon>Eukaryota</taxon>
        <taxon>Fungi</taxon>
        <taxon>Dikarya</taxon>
        <taxon>Ascomycota</taxon>
        <taxon>Pezizomycotina</taxon>
        <taxon>Sordariomycetes</taxon>
        <taxon>Hypocreomycetidae</taxon>
        <taxon>Hypocreales</taxon>
        <taxon>Nectriaceae</taxon>
        <taxon>Neonectria</taxon>
    </lineage>
</organism>
<dbReference type="InterPro" id="IPR013149">
    <property type="entry name" value="ADH-like_C"/>
</dbReference>
<dbReference type="SUPFAM" id="SSF50129">
    <property type="entry name" value="GroES-like"/>
    <property type="match status" value="1"/>
</dbReference>
<sequence length="331" mass="34677">MSNHAILRDDYIIVNVKAVAINPSDVLHVDYFASPGARVGCDYAGVVEQVGSAVTKALAKGDRVAGVAHGSNAVHHEDGAFAEHITAKGDLLLRIPDNVSFEEAAGLGVGVTTVGQALYQSLGLPTPDAPAKEKFPVLIYGGSTATGALAIQFAKLSGLEVITTASPKHFDDVKSLGADAVFDYNSETVIQDIKNATKGQLKYALDTISKESSAKITVGAFSDDGGIYTTLLPLPAELIASINDKVTAKFTLAYSAVGEAFEFGQPFAANLNDFAFASKFWILAERLLGEGRIKVHKPSVNDGGPGLSGALKGISLVREGKISGRKLVYTL</sequence>
<dbReference type="InterPro" id="IPR020843">
    <property type="entry name" value="ER"/>
</dbReference>
<dbReference type="InterPro" id="IPR036291">
    <property type="entry name" value="NAD(P)-bd_dom_sf"/>
</dbReference>
<keyword evidence="5" id="KW-1185">Reference proteome</keyword>
<dbReference type="SUPFAM" id="SSF51735">
    <property type="entry name" value="NAD(P)-binding Rossmann-fold domains"/>
    <property type="match status" value="1"/>
</dbReference>
<keyword evidence="2" id="KW-0560">Oxidoreductase</keyword>
<dbReference type="InterPro" id="IPR013154">
    <property type="entry name" value="ADH-like_N"/>
</dbReference>
<dbReference type="Pfam" id="PF08240">
    <property type="entry name" value="ADH_N"/>
    <property type="match status" value="1"/>
</dbReference>
<evidence type="ECO:0000259" key="3">
    <source>
        <dbReference type="SMART" id="SM00829"/>
    </source>
</evidence>
<dbReference type="PANTHER" id="PTHR45348">
    <property type="entry name" value="HYPOTHETICAL OXIDOREDUCTASE (EUROFUNG)"/>
    <property type="match status" value="1"/>
</dbReference>
<name>A0ABR1HJ59_9HYPO</name>
<dbReference type="Gene3D" id="3.40.50.720">
    <property type="entry name" value="NAD(P)-binding Rossmann-like Domain"/>
    <property type="match status" value="1"/>
</dbReference>
<evidence type="ECO:0000313" key="4">
    <source>
        <dbReference type="EMBL" id="KAK7421197.1"/>
    </source>
</evidence>
<evidence type="ECO:0000313" key="5">
    <source>
        <dbReference type="Proteomes" id="UP001498476"/>
    </source>
</evidence>
<accession>A0ABR1HJ59</accession>
<dbReference type="Gene3D" id="3.90.180.10">
    <property type="entry name" value="Medium-chain alcohol dehydrogenases, catalytic domain"/>
    <property type="match status" value="1"/>
</dbReference>
<dbReference type="Proteomes" id="UP001498476">
    <property type="component" value="Unassembled WGS sequence"/>
</dbReference>
<evidence type="ECO:0000256" key="1">
    <source>
        <dbReference type="ARBA" id="ARBA00008072"/>
    </source>
</evidence>
<gene>
    <name evidence="4" type="primary">IFR1</name>
    <name evidence="4" type="ORF">QQX98_002327</name>
</gene>
<dbReference type="PANTHER" id="PTHR45348:SF2">
    <property type="entry name" value="ZINC-TYPE ALCOHOL DEHYDROGENASE-LIKE PROTEIN C2E1P3.01"/>
    <property type="match status" value="1"/>
</dbReference>
<dbReference type="InterPro" id="IPR047122">
    <property type="entry name" value="Trans-enoyl_RdTase-like"/>
</dbReference>
<dbReference type="CDD" id="cd08249">
    <property type="entry name" value="enoyl_reductase_like"/>
    <property type="match status" value="1"/>
</dbReference>
<dbReference type="Pfam" id="PF00107">
    <property type="entry name" value="ADH_zinc_N"/>
    <property type="match status" value="1"/>
</dbReference>
<dbReference type="EMBL" id="JAZAVJ010000024">
    <property type="protein sequence ID" value="KAK7421197.1"/>
    <property type="molecule type" value="Genomic_DNA"/>
</dbReference>
<dbReference type="InterPro" id="IPR011032">
    <property type="entry name" value="GroES-like_sf"/>
</dbReference>
<comment type="similarity">
    <text evidence="1">Belongs to the zinc-containing alcohol dehydrogenase family.</text>
</comment>
<dbReference type="SMART" id="SM00829">
    <property type="entry name" value="PKS_ER"/>
    <property type="match status" value="1"/>
</dbReference>
<reference evidence="4 5" key="1">
    <citation type="journal article" date="2025" name="Microbiol. Resour. Announc.">
        <title>Draft genome sequences for Neonectria magnoliae and Neonectria punicea, canker pathogens of Liriodendron tulipifera and Acer saccharum in West Virginia.</title>
        <authorList>
            <person name="Petronek H.M."/>
            <person name="Kasson M.T."/>
            <person name="Metheny A.M."/>
            <person name="Stauder C.M."/>
            <person name="Lovett B."/>
            <person name="Lynch S.C."/>
            <person name="Garnas J.R."/>
            <person name="Kasson L.R."/>
            <person name="Stajich J.E."/>
        </authorList>
    </citation>
    <scope>NUCLEOTIDE SEQUENCE [LARGE SCALE GENOMIC DNA]</scope>
    <source>
        <strain evidence="4 5">NRRL 64653</strain>
    </source>
</reference>
<comment type="caution">
    <text evidence="4">The sequence shown here is derived from an EMBL/GenBank/DDBJ whole genome shotgun (WGS) entry which is preliminary data.</text>
</comment>
<proteinExistence type="inferred from homology"/>
<evidence type="ECO:0000256" key="2">
    <source>
        <dbReference type="ARBA" id="ARBA00023002"/>
    </source>
</evidence>
<feature type="domain" description="Enoyl reductase (ER)" evidence="3">
    <location>
        <begin position="2"/>
        <end position="328"/>
    </location>
</feature>